<dbReference type="AlphaFoldDB" id="G7WGE8"/>
<dbReference type="eggNOG" id="COG3307">
    <property type="taxonomic scope" value="Bacteria"/>
</dbReference>
<dbReference type="STRING" id="768706.Desor_5506"/>
<dbReference type="EMBL" id="CP003108">
    <property type="protein sequence ID" value="AET70880.1"/>
    <property type="molecule type" value="Genomic_DNA"/>
</dbReference>
<dbReference type="InterPro" id="IPR051533">
    <property type="entry name" value="WaaL-like"/>
</dbReference>
<name>G7WGE8_DESOD</name>
<reference evidence="3" key="1">
    <citation type="submission" date="2011-11" db="EMBL/GenBank/DDBJ databases">
        <title>Complete sequence of Desulfosporosinus orientis DSM 765.</title>
        <authorList>
            <person name="Lucas S."/>
            <person name="Han J."/>
            <person name="Lapidus A."/>
            <person name="Cheng J.-F."/>
            <person name="Goodwin L."/>
            <person name="Pitluck S."/>
            <person name="Peters L."/>
            <person name="Ovchinnikova G."/>
            <person name="Teshima H."/>
            <person name="Detter J.C."/>
            <person name="Han C."/>
            <person name="Tapia R."/>
            <person name="Land M."/>
            <person name="Hauser L."/>
            <person name="Kyrpides N."/>
            <person name="Ivanova N."/>
            <person name="Pagani I."/>
            <person name="Pester M."/>
            <person name="Spring S."/>
            <person name="Ollivier B."/>
            <person name="Rattei T."/>
            <person name="Klenk H.-P."/>
            <person name="Wagner M."/>
            <person name="Loy A."/>
            <person name="Woyke T."/>
        </authorList>
    </citation>
    <scope>NUCLEOTIDE SEQUENCE [LARGE SCALE GENOMIC DNA]</scope>
    <source>
        <strain evidence="3">ATCC 19365 / DSM 765 / NCIMB 8382 / VKM B-1628</strain>
    </source>
</reference>
<evidence type="ECO:0008006" key="4">
    <source>
        <dbReference type="Google" id="ProtNLM"/>
    </source>
</evidence>
<dbReference type="OrthoDB" id="1789449at2"/>
<proteinExistence type="predicted"/>
<dbReference type="Proteomes" id="UP000006346">
    <property type="component" value="Chromosome"/>
</dbReference>
<keyword evidence="3" id="KW-1185">Reference proteome</keyword>
<accession>G7WGE8</accession>
<feature type="transmembrane region" description="Helical" evidence="1">
    <location>
        <begin position="153"/>
        <end position="173"/>
    </location>
</feature>
<feature type="transmembrane region" description="Helical" evidence="1">
    <location>
        <begin position="130"/>
        <end position="147"/>
    </location>
</feature>
<keyword evidence="1" id="KW-0472">Membrane</keyword>
<feature type="transmembrane region" description="Helical" evidence="1">
    <location>
        <begin position="19"/>
        <end position="35"/>
    </location>
</feature>
<reference evidence="2 3" key="2">
    <citation type="journal article" date="2012" name="J. Bacteriol.">
        <title>Complete genome sequences of Desulfosporosinus orientis DSM765T, Desulfosporosinus youngiae DSM17734T, Desulfosporosinus meridiei DSM13257T, and Desulfosporosinus acidiphilus DSM22704T.</title>
        <authorList>
            <person name="Pester M."/>
            <person name="Brambilla E."/>
            <person name="Alazard D."/>
            <person name="Rattei T."/>
            <person name="Weinmaier T."/>
            <person name="Han J."/>
            <person name="Lucas S."/>
            <person name="Lapidus A."/>
            <person name="Cheng J.F."/>
            <person name="Goodwin L."/>
            <person name="Pitluck S."/>
            <person name="Peters L."/>
            <person name="Ovchinnikova G."/>
            <person name="Teshima H."/>
            <person name="Detter J.C."/>
            <person name="Han C.S."/>
            <person name="Tapia R."/>
            <person name="Land M.L."/>
            <person name="Hauser L."/>
            <person name="Kyrpides N.C."/>
            <person name="Ivanova N.N."/>
            <person name="Pagani I."/>
            <person name="Huntmann M."/>
            <person name="Wei C.L."/>
            <person name="Davenport K.W."/>
            <person name="Daligault H."/>
            <person name="Chain P.S."/>
            <person name="Chen A."/>
            <person name="Mavromatis K."/>
            <person name="Markowitz V."/>
            <person name="Szeto E."/>
            <person name="Mikhailova N."/>
            <person name="Pati A."/>
            <person name="Wagner M."/>
            <person name="Woyke T."/>
            <person name="Ollivier B."/>
            <person name="Klenk H.P."/>
            <person name="Spring S."/>
            <person name="Loy A."/>
        </authorList>
    </citation>
    <scope>NUCLEOTIDE SEQUENCE [LARGE SCALE GENOMIC DNA]</scope>
    <source>
        <strain evidence="3">ATCC 19365 / DSM 765 / NCIMB 8382 / VKM B-1628</strain>
    </source>
</reference>
<dbReference type="PANTHER" id="PTHR37422:SF13">
    <property type="entry name" value="LIPOPOLYSACCHARIDE BIOSYNTHESIS PROTEIN PA4999-RELATED"/>
    <property type="match status" value="1"/>
</dbReference>
<evidence type="ECO:0000313" key="2">
    <source>
        <dbReference type="EMBL" id="AET70880.1"/>
    </source>
</evidence>
<keyword evidence="1" id="KW-0812">Transmembrane</keyword>
<feature type="transmembrane region" description="Helical" evidence="1">
    <location>
        <begin position="238"/>
        <end position="259"/>
    </location>
</feature>
<feature type="transmembrane region" description="Helical" evidence="1">
    <location>
        <begin position="41"/>
        <end position="59"/>
    </location>
</feature>
<feature type="transmembrane region" description="Helical" evidence="1">
    <location>
        <begin position="321"/>
        <end position="340"/>
    </location>
</feature>
<dbReference type="PANTHER" id="PTHR37422">
    <property type="entry name" value="TEICHURONIC ACID BIOSYNTHESIS PROTEIN TUAE"/>
    <property type="match status" value="1"/>
</dbReference>
<dbReference type="HOGENOM" id="CLU_459866_0_0_9"/>
<dbReference type="KEGG" id="dor:Desor_5506"/>
<organism evidence="2 3">
    <name type="scientific">Desulfosporosinus orientis (strain ATCC 19365 / DSM 765 / NCIMB 8382 / VKM B-1628 / Singapore I)</name>
    <name type="common">Desulfotomaculum orientis</name>
    <dbReference type="NCBI Taxonomy" id="768706"/>
    <lineage>
        <taxon>Bacteria</taxon>
        <taxon>Bacillati</taxon>
        <taxon>Bacillota</taxon>
        <taxon>Clostridia</taxon>
        <taxon>Eubacteriales</taxon>
        <taxon>Desulfitobacteriaceae</taxon>
        <taxon>Desulfosporosinus</taxon>
    </lineage>
</organism>
<feature type="transmembrane region" description="Helical" evidence="1">
    <location>
        <begin position="412"/>
        <end position="433"/>
    </location>
</feature>
<evidence type="ECO:0000256" key="1">
    <source>
        <dbReference type="SAM" id="Phobius"/>
    </source>
</evidence>
<keyword evidence="1" id="KW-1133">Transmembrane helix</keyword>
<dbReference type="PATRIC" id="fig|768706.3.peg.5610"/>
<protein>
    <recommendedName>
        <fullName evidence="4">Lipid A core-O-antigen ligase-like enyme</fullName>
    </recommendedName>
</protein>
<evidence type="ECO:0000313" key="3">
    <source>
        <dbReference type="Proteomes" id="UP000006346"/>
    </source>
</evidence>
<feature type="transmembrane region" description="Helical" evidence="1">
    <location>
        <begin position="374"/>
        <end position="400"/>
    </location>
</feature>
<gene>
    <name evidence="2" type="ordered locus">Desor_5506</name>
</gene>
<dbReference type="RefSeq" id="WP_014187682.1">
    <property type="nucleotide sequence ID" value="NC_016584.1"/>
</dbReference>
<sequence>MIGTSLQQDSRARSNTERLLALFLGAALCIHGLYYPREWYLFGFVLSAFIMAVHLPIGFHKSRNLYTPIGVTDGLLLGMVLVSFLGILEPVKLTDGFLEALQWGIFWVFYRWGVSISFNERAKSSSMRYLEWLAVAVAVIGWLPWVSKVGGRLSSVFGYSNAAAVFLGAVLLLSPSKKMVKIFLGISLLGTGSRAGVGFFIIVFAGQYVLMVVSQQRILPRHSLKSGRRLGRILRSQYLKGFLGLAMGSIGGIILFIHYPSAWDNLTDWGFSSSSWQERLFYFKDGLKLAWESWGLPQAGGWRAFPTVQSYPYWTADPHSSIIHILLNQGIIGLIGMGIWSGQTLIQERKIWGSQGYLKTHEERKARLRLNSALLYLALHSLVDADFSFGSLGILFWLLYGSRGRWYPKHKLGSMGVFGLSALICLFCGCVFYNPKLLEQEQVWNTQAVQLTKANPDISEKLWLKSLRWDQTQVRTKRELAEHFLRKGDLDSGLNAAQDLLRWKGFDLETYEWAQSVILEAAEENWKKNPQMAMELYHWVEDVPEVIEGRTANLTKQQQKLWPGHTDFLPSQHIRFLAEYARQRQLTQRLP</sequence>
<feature type="transmembrane region" description="Helical" evidence="1">
    <location>
        <begin position="66"/>
        <end position="88"/>
    </location>
</feature>